<dbReference type="EMBL" id="FUWR01000008">
    <property type="protein sequence ID" value="SJZ83914.1"/>
    <property type="molecule type" value="Genomic_DNA"/>
</dbReference>
<protein>
    <submittedName>
        <fullName evidence="3">Uncharacterized protein</fullName>
    </submittedName>
</protein>
<evidence type="ECO:0000313" key="4">
    <source>
        <dbReference type="Proteomes" id="UP000190102"/>
    </source>
</evidence>
<proteinExistence type="predicted"/>
<sequence>MKIMLKLLCLALCANLATAAICSADENLEELLQPQVYDLGETPKPPPVKIKKQTPPPKPAPRPDVEKFVVPPPPPPPPRYEAPPPRPTPPPVMGDDSHFIQGDDYFIQRHGLEGHTWIYVELAKMVNSPGSNTKGEAEFMKVKDGKNYWTSHYWQTRIASESELRLGLNVIIFEGNHRNSIYDAPERKDRARGSSWFMARITDLSDLYKGYVTVSGNYKVSLRNMRVILR</sequence>
<dbReference type="RefSeq" id="WP_078790073.1">
    <property type="nucleotide sequence ID" value="NZ_FUWR01000008.1"/>
</dbReference>
<gene>
    <name evidence="3" type="ORF">SAMN02745119_01773</name>
</gene>
<feature type="signal peptide" evidence="2">
    <location>
        <begin position="1"/>
        <end position="19"/>
    </location>
</feature>
<dbReference type="OrthoDB" id="5396072at2"/>
<reference evidence="4" key="1">
    <citation type="submission" date="2017-02" db="EMBL/GenBank/DDBJ databases">
        <authorList>
            <person name="Varghese N."/>
            <person name="Submissions S."/>
        </authorList>
    </citation>
    <scope>NUCLEOTIDE SEQUENCE [LARGE SCALE GENOMIC DNA]</scope>
    <source>
        <strain evidence="4">ATCC BAA-34</strain>
    </source>
</reference>
<evidence type="ECO:0000313" key="3">
    <source>
        <dbReference type="EMBL" id="SJZ83914.1"/>
    </source>
</evidence>
<feature type="region of interest" description="Disordered" evidence="1">
    <location>
        <begin position="38"/>
        <end position="93"/>
    </location>
</feature>
<evidence type="ECO:0000256" key="1">
    <source>
        <dbReference type="SAM" id="MobiDB-lite"/>
    </source>
</evidence>
<feature type="compositionally biased region" description="Pro residues" evidence="1">
    <location>
        <begin position="70"/>
        <end position="92"/>
    </location>
</feature>
<dbReference type="AlphaFoldDB" id="A0A1T4NX95"/>
<feature type="compositionally biased region" description="Pro residues" evidence="1">
    <location>
        <begin position="43"/>
        <end position="60"/>
    </location>
</feature>
<keyword evidence="4" id="KW-1185">Reference proteome</keyword>
<organism evidence="3 4">
    <name type="scientific">Trichlorobacter thiogenes</name>
    <dbReference type="NCBI Taxonomy" id="115783"/>
    <lineage>
        <taxon>Bacteria</taxon>
        <taxon>Pseudomonadati</taxon>
        <taxon>Thermodesulfobacteriota</taxon>
        <taxon>Desulfuromonadia</taxon>
        <taxon>Geobacterales</taxon>
        <taxon>Geobacteraceae</taxon>
        <taxon>Trichlorobacter</taxon>
    </lineage>
</organism>
<dbReference type="Proteomes" id="UP000190102">
    <property type="component" value="Unassembled WGS sequence"/>
</dbReference>
<keyword evidence="2" id="KW-0732">Signal</keyword>
<evidence type="ECO:0000256" key="2">
    <source>
        <dbReference type="SAM" id="SignalP"/>
    </source>
</evidence>
<dbReference type="STRING" id="115783.SAMN02745119_01773"/>
<name>A0A1T4NX95_9BACT</name>
<accession>A0A1T4NX95</accession>
<feature type="chain" id="PRO_5013137603" evidence="2">
    <location>
        <begin position="20"/>
        <end position="230"/>
    </location>
</feature>